<feature type="domain" description="Putative sugar diacid recognition" evidence="2">
    <location>
        <begin position="8"/>
        <end position="47"/>
    </location>
</feature>
<dbReference type="InterPro" id="IPR009057">
    <property type="entry name" value="Homeodomain-like_sf"/>
</dbReference>
<dbReference type="InterPro" id="IPR042070">
    <property type="entry name" value="PucR_C-HTH_sf"/>
</dbReference>
<name>A0A239JSC2_9FIRM</name>
<dbReference type="SUPFAM" id="SSF46689">
    <property type="entry name" value="Homeodomain-like"/>
    <property type="match status" value="1"/>
</dbReference>
<dbReference type="PANTHER" id="PTHR33744">
    <property type="entry name" value="CARBOHYDRATE DIACID REGULATOR"/>
    <property type="match status" value="1"/>
</dbReference>
<dbReference type="AlphaFoldDB" id="A0A239JSC2"/>
<evidence type="ECO:0000259" key="2">
    <source>
        <dbReference type="Pfam" id="PF05651"/>
    </source>
</evidence>
<comment type="similarity">
    <text evidence="1">Belongs to the CdaR family.</text>
</comment>
<dbReference type="PANTHER" id="PTHR33744:SF15">
    <property type="entry name" value="CARBOHYDRATE DIACID REGULATOR"/>
    <property type="match status" value="1"/>
</dbReference>
<accession>A0A239JSC2</accession>
<dbReference type="Pfam" id="PF17853">
    <property type="entry name" value="GGDEF_2"/>
    <property type="match status" value="1"/>
</dbReference>
<sequence length="347" mass="40369">MHIQRIKVIIQGLKSIIDTEINLLDESGYIFYSTDSSRVGNYDHGVQSFDLVNKFLIEQENYIYCYCQTYGKTRYVLSIKGINHDTRRVAKIIEIFLDTDVQNISREDFIRSLLLNTLENNVLEDLCGKYHIIPKGHVQVIIIEVIESLMEKIEEIVMALLPNEIFVKINNKYFAIVKEANEETDDFPTLLSDTILSELLYEVKIGVGAVVNDIKDWHFSYQTAESFILIGKIFSPNKKIYTLKSLSIPLVISRLQLNDLEELMKQFNCNIEDVFSNNELMTTAFVFFKNNLNISDAARHLFIHRNTLIYRLNKIYDITGYDLRLFEDATLFNVIINGYLYLRNIHS</sequence>
<dbReference type="InterPro" id="IPR041522">
    <property type="entry name" value="CdaR_GGDEF"/>
</dbReference>
<evidence type="ECO:0000259" key="4">
    <source>
        <dbReference type="Pfam" id="PF17853"/>
    </source>
</evidence>
<feature type="domain" description="PucR C-terminal helix-turn-helix" evidence="3">
    <location>
        <begin position="280"/>
        <end position="331"/>
    </location>
</feature>
<dbReference type="OrthoDB" id="9792148at2"/>
<gene>
    <name evidence="5" type="ORF">SAMN05446037_103840</name>
</gene>
<dbReference type="Pfam" id="PF13556">
    <property type="entry name" value="HTH_30"/>
    <property type="match status" value="1"/>
</dbReference>
<dbReference type="RefSeq" id="WP_089285111.1">
    <property type="nucleotide sequence ID" value="NZ_FZOJ01000038.1"/>
</dbReference>
<evidence type="ECO:0000313" key="5">
    <source>
        <dbReference type="EMBL" id="SNT08781.1"/>
    </source>
</evidence>
<dbReference type="Pfam" id="PF05651">
    <property type="entry name" value="Diacid_rec"/>
    <property type="match status" value="1"/>
</dbReference>
<reference evidence="5 6" key="1">
    <citation type="submission" date="2017-06" db="EMBL/GenBank/DDBJ databases">
        <authorList>
            <person name="Kim H.J."/>
            <person name="Triplett B.A."/>
        </authorList>
    </citation>
    <scope>NUCLEOTIDE SEQUENCE [LARGE SCALE GENOMIC DNA]</scope>
    <source>
        <strain evidence="5 6">SCA</strain>
    </source>
</reference>
<evidence type="ECO:0000259" key="3">
    <source>
        <dbReference type="Pfam" id="PF13556"/>
    </source>
</evidence>
<dbReference type="Proteomes" id="UP000198304">
    <property type="component" value="Unassembled WGS sequence"/>
</dbReference>
<keyword evidence="6" id="KW-1185">Reference proteome</keyword>
<dbReference type="InterPro" id="IPR025736">
    <property type="entry name" value="PucR_C-HTH_dom"/>
</dbReference>
<evidence type="ECO:0000313" key="6">
    <source>
        <dbReference type="Proteomes" id="UP000198304"/>
    </source>
</evidence>
<evidence type="ECO:0000256" key="1">
    <source>
        <dbReference type="ARBA" id="ARBA00006754"/>
    </source>
</evidence>
<feature type="domain" description="CdaR GGDEF-like" evidence="4">
    <location>
        <begin position="129"/>
        <end position="225"/>
    </location>
</feature>
<dbReference type="InterPro" id="IPR051448">
    <property type="entry name" value="CdaR-like_regulators"/>
</dbReference>
<proteinExistence type="inferred from homology"/>
<dbReference type="Gene3D" id="1.10.10.2840">
    <property type="entry name" value="PucR C-terminal helix-turn-helix domain"/>
    <property type="match status" value="1"/>
</dbReference>
<dbReference type="EMBL" id="FZOJ01000038">
    <property type="protein sequence ID" value="SNT08781.1"/>
    <property type="molecule type" value="Genomic_DNA"/>
</dbReference>
<organism evidence="5 6">
    <name type="scientific">Anaerovirgula multivorans</name>
    <dbReference type="NCBI Taxonomy" id="312168"/>
    <lineage>
        <taxon>Bacteria</taxon>
        <taxon>Bacillati</taxon>
        <taxon>Bacillota</taxon>
        <taxon>Clostridia</taxon>
        <taxon>Peptostreptococcales</taxon>
        <taxon>Natronincolaceae</taxon>
        <taxon>Anaerovirgula</taxon>
    </lineage>
</organism>
<protein>
    <submittedName>
        <fullName evidence="5">Transcriptional regulator, CdaR family</fullName>
    </submittedName>
</protein>
<dbReference type="InterPro" id="IPR008599">
    <property type="entry name" value="Diacid_rec"/>
</dbReference>